<dbReference type="Pfam" id="PF03472">
    <property type="entry name" value="Autoind_bind"/>
    <property type="match status" value="1"/>
</dbReference>
<evidence type="ECO:0000313" key="5">
    <source>
        <dbReference type="EMBL" id="SFD01121.1"/>
    </source>
</evidence>
<feature type="domain" description="HTH luxR-type" evidence="4">
    <location>
        <begin position="180"/>
        <end position="245"/>
    </location>
</feature>
<organism evidence="5 6">
    <name type="scientific">Pseudooceanicola nitratireducens</name>
    <dbReference type="NCBI Taxonomy" id="517719"/>
    <lineage>
        <taxon>Bacteria</taxon>
        <taxon>Pseudomonadati</taxon>
        <taxon>Pseudomonadota</taxon>
        <taxon>Alphaproteobacteria</taxon>
        <taxon>Rhodobacterales</taxon>
        <taxon>Paracoccaceae</taxon>
        <taxon>Pseudooceanicola</taxon>
    </lineage>
</organism>
<dbReference type="SUPFAM" id="SSF75516">
    <property type="entry name" value="Pheromone-binding domain of LuxR-like quorum-sensing transcription factors"/>
    <property type="match status" value="1"/>
</dbReference>
<dbReference type="InterPro" id="IPR005143">
    <property type="entry name" value="TF_LuxR_autoind-bd_dom"/>
</dbReference>
<gene>
    <name evidence="5" type="ORF">SAMN05421762_3154</name>
</gene>
<accession>A0A1I1NTY7</accession>
<dbReference type="PANTHER" id="PTHR44688:SF16">
    <property type="entry name" value="DNA-BINDING TRANSCRIPTIONAL ACTIVATOR DEVR_DOSR"/>
    <property type="match status" value="1"/>
</dbReference>
<dbReference type="Gene3D" id="3.30.450.80">
    <property type="entry name" value="Transcription factor LuxR-like, autoinducer-binding domain"/>
    <property type="match status" value="1"/>
</dbReference>
<dbReference type="Gene3D" id="1.10.10.10">
    <property type="entry name" value="Winged helix-like DNA-binding domain superfamily/Winged helix DNA-binding domain"/>
    <property type="match status" value="1"/>
</dbReference>
<evidence type="ECO:0000313" key="6">
    <source>
        <dbReference type="Proteomes" id="UP000231644"/>
    </source>
</evidence>
<dbReference type="InterPro" id="IPR016032">
    <property type="entry name" value="Sig_transdc_resp-reg_C-effctor"/>
</dbReference>
<dbReference type="InterPro" id="IPR036388">
    <property type="entry name" value="WH-like_DNA-bd_sf"/>
</dbReference>
<dbReference type="Pfam" id="PF00196">
    <property type="entry name" value="GerE"/>
    <property type="match status" value="1"/>
</dbReference>
<evidence type="ECO:0000256" key="3">
    <source>
        <dbReference type="ARBA" id="ARBA00023163"/>
    </source>
</evidence>
<dbReference type="SMART" id="SM00421">
    <property type="entry name" value="HTH_LUXR"/>
    <property type="match status" value="1"/>
</dbReference>
<dbReference type="RefSeq" id="WP_093445965.1">
    <property type="nucleotide sequence ID" value="NZ_FNZG01000001.1"/>
</dbReference>
<dbReference type="CDD" id="cd06170">
    <property type="entry name" value="LuxR_C_like"/>
    <property type="match status" value="1"/>
</dbReference>
<keyword evidence="1" id="KW-0805">Transcription regulation</keyword>
<keyword evidence="2" id="KW-0238">DNA-binding</keyword>
<name>A0A1I1NTY7_9RHOB</name>
<dbReference type="AlphaFoldDB" id="A0A1I1NTY7"/>
<dbReference type="GO" id="GO:0006355">
    <property type="term" value="P:regulation of DNA-templated transcription"/>
    <property type="evidence" value="ECO:0007669"/>
    <property type="project" value="InterPro"/>
</dbReference>
<dbReference type="PANTHER" id="PTHR44688">
    <property type="entry name" value="DNA-BINDING TRANSCRIPTIONAL ACTIVATOR DEVR_DOSR"/>
    <property type="match status" value="1"/>
</dbReference>
<proteinExistence type="predicted"/>
<dbReference type="GO" id="GO:0003677">
    <property type="term" value="F:DNA binding"/>
    <property type="evidence" value="ECO:0007669"/>
    <property type="project" value="UniProtKB-KW"/>
</dbReference>
<dbReference type="InterPro" id="IPR036693">
    <property type="entry name" value="TF_LuxR_autoind-bd_dom_sf"/>
</dbReference>
<sequence length="253" mass="28455">MLADQAGTFEQMTEIEEVWQAVKRALTPEGIDFFIYLSVDPDFSHPHLLTNIPALYAGFPPQADPFLHHCCNSYAVTKTGVAYLPEHDYLPDEAKTFIQRARDSGFKTGLGLPMRLQGAARFGGFNLGTAMDREAFEARILPRREEFRLYCLLAHRRIEELTQQLALGSGEFPRPMIAPEHDEIAQLTPREREIAYLVAQGFSRKECARLCAISQHTVSDYLKSVYAKLGINDRIRLTQIFNAAGSDPIAPPD</sequence>
<dbReference type="EMBL" id="FOLX01000001">
    <property type="protein sequence ID" value="SFD01121.1"/>
    <property type="molecule type" value="Genomic_DNA"/>
</dbReference>
<evidence type="ECO:0000259" key="4">
    <source>
        <dbReference type="PROSITE" id="PS50043"/>
    </source>
</evidence>
<dbReference type="PROSITE" id="PS50043">
    <property type="entry name" value="HTH_LUXR_2"/>
    <property type="match status" value="1"/>
</dbReference>
<keyword evidence="3" id="KW-0804">Transcription</keyword>
<dbReference type="PRINTS" id="PR00038">
    <property type="entry name" value="HTHLUXR"/>
</dbReference>
<dbReference type="SUPFAM" id="SSF46894">
    <property type="entry name" value="C-terminal effector domain of the bipartite response regulators"/>
    <property type="match status" value="1"/>
</dbReference>
<protein>
    <submittedName>
        <fullName evidence="5">Autoinducer binding domain-containing protein</fullName>
    </submittedName>
</protein>
<reference evidence="5 6" key="1">
    <citation type="submission" date="2016-10" db="EMBL/GenBank/DDBJ databases">
        <authorList>
            <person name="de Groot N.N."/>
        </authorList>
    </citation>
    <scope>NUCLEOTIDE SEQUENCE [LARGE SCALE GENOMIC DNA]</scope>
    <source>
        <strain evidence="5 6">DSM 29619</strain>
    </source>
</reference>
<dbReference type="STRING" id="517719.SAMN05421762_3154"/>
<dbReference type="Proteomes" id="UP000231644">
    <property type="component" value="Unassembled WGS sequence"/>
</dbReference>
<evidence type="ECO:0000256" key="1">
    <source>
        <dbReference type="ARBA" id="ARBA00023015"/>
    </source>
</evidence>
<dbReference type="InterPro" id="IPR000792">
    <property type="entry name" value="Tscrpt_reg_LuxR_C"/>
</dbReference>
<keyword evidence="6" id="KW-1185">Reference proteome</keyword>
<evidence type="ECO:0000256" key="2">
    <source>
        <dbReference type="ARBA" id="ARBA00023125"/>
    </source>
</evidence>